<sequence length="188" mass="20635">MANQLILSNWHKAYMYAGCALGMWLAASAPIGKVGKGASLSLSLLHGVALVRTSRKLIEEEAATIARAAMNKELRNTEMVLETEQIESELARVYATETSSEAGSTPEIIDELRESLEALWLTVAESSSSEVPGSGNRKSLYLAVVNLLKTGKTETFVIKEVLQQQGRSYQSGKDFLQELLQEGKENEW</sequence>
<evidence type="ECO:0000256" key="1">
    <source>
        <dbReference type="SAM" id="Phobius"/>
    </source>
</evidence>
<evidence type="ECO:0000313" key="2">
    <source>
        <dbReference type="EMBL" id="PAX52056.1"/>
    </source>
</evidence>
<name>A0A2A2TEH9_9CYAN</name>
<reference evidence="2 3" key="1">
    <citation type="submission" date="2017-08" db="EMBL/GenBank/DDBJ databases">
        <title>Draft genome sequence of filamentous cyanobacterium Calothrix elsteri CCALA 953.</title>
        <authorList>
            <person name="Gagunashvili A.N."/>
            <person name="Elster J."/>
            <person name="Andresson O.S."/>
        </authorList>
    </citation>
    <scope>NUCLEOTIDE SEQUENCE [LARGE SCALE GENOMIC DNA]</scope>
    <source>
        <strain evidence="2 3">CCALA 953</strain>
    </source>
</reference>
<proteinExistence type="predicted"/>
<keyword evidence="1" id="KW-0812">Transmembrane</keyword>
<dbReference type="Proteomes" id="UP000218238">
    <property type="component" value="Unassembled WGS sequence"/>
</dbReference>
<dbReference type="AlphaFoldDB" id="A0A2A2TEH9"/>
<dbReference type="RefSeq" id="WP_095723619.1">
    <property type="nucleotide sequence ID" value="NZ_NTFS01000289.1"/>
</dbReference>
<comment type="caution">
    <text evidence="2">The sequence shown here is derived from an EMBL/GenBank/DDBJ whole genome shotgun (WGS) entry which is preliminary data.</text>
</comment>
<accession>A0A2A2TEH9</accession>
<organism evidence="2 3">
    <name type="scientific">Brunnivagina elsteri CCALA 953</name>
    <dbReference type="NCBI Taxonomy" id="987040"/>
    <lineage>
        <taxon>Bacteria</taxon>
        <taxon>Bacillati</taxon>
        <taxon>Cyanobacteriota</taxon>
        <taxon>Cyanophyceae</taxon>
        <taxon>Nostocales</taxon>
        <taxon>Calotrichaceae</taxon>
        <taxon>Brunnivagina</taxon>
    </lineage>
</organism>
<keyword evidence="3" id="KW-1185">Reference proteome</keyword>
<protein>
    <submittedName>
        <fullName evidence="2">Uncharacterized protein</fullName>
    </submittedName>
</protein>
<keyword evidence="1" id="KW-1133">Transmembrane helix</keyword>
<dbReference type="EMBL" id="NTFS01000289">
    <property type="protein sequence ID" value="PAX52056.1"/>
    <property type="molecule type" value="Genomic_DNA"/>
</dbReference>
<keyword evidence="1" id="KW-0472">Membrane</keyword>
<feature type="transmembrane region" description="Helical" evidence="1">
    <location>
        <begin position="13"/>
        <end position="32"/>
    </location>
</feature>
<gene>
    <name evidence="2" type="ORF">CK510_21355</name>
</gene>
<dbReference type="OrthoDB" id="512315at2"/>
<evidence type="ECO:0000313" key="3">
    <source>
        <dbReference type="Proteomes" id="UP000218238"/>
    </source>
</evidence>